<feature type="domain" description="DUF3857" evidence="2">
    <location>
        <begin position="68"/>
        <end position="225"/>
    </location>
</feature>
<dbReference type="Pfam" id="PF12969">
    <property type="entry name" value="DUF3857"/>
    <property type="match status" value="1"/>
</dbReference>
<dbReference type="SUPFAM" id="SSF54001">
    <property type="entry name" value="Cysteine proteinases"/>
    <property type="match status" value="1"/>
</dbReference>
<proteinExistence type="predicted"/>
<evidence type="ECO:0000313" key="3">
    <source>
        <dbReference type="EMBL" id="MDI3318422.1"/>
    </source>
</evidence>
<evidence type="ECO:0000313" key="4">
    <source>
        <dbReference type="Proteomes" id="UP001226434"/>
    </source>
</evidence>
<sequence>MLRKLVLISFLAANFYNNTRAAEKVSITAMPTWLYKVNPNPDKKPEARNISNGYYLELMDDQVNIPLQTEYTHLIRHIINESGVENTSEVSVSFSPEYQKVIFHKVAIWRDGKMINQLTQSAIQVIQEETEAANLQYNGMKRAFIILKDVRKDDRIEASYSVIGFNPVFGNRFDNSYYFTSATALCNYFLTLIAPASTKLNFKYFNNAQAPTQTNESGVTIYHWNNPATQLWESEGEIPGWYINVPYVSVTEYGNWKEVVDWGLKTFNNYQYTFSPALNAKITYWYNQAKGYNDDFASLALRFVQDEVRYLGLEIGENSHKPHSPEEVFKNRFGDCKDKALLYASILQKGGLKAYVALVNTTLRNKLLDATPAPGHFDHAIVAIERSAGVYVFVDPTYTHQGGDLINTFLPAYGQALIVRDGINALTAIELPGLPTSRISETFRIGKKGEKSTLEVNCNYKGGMADDARSSFAENSIRDLEKSSLQYYASSYESIKQDKDWEIKDDSETNTINVTKSYLIPSIWKNEKGTDKFSVLGQRIYDQLPDPKGLVKDAPLALPYPFDLTNTIRINFYEDWALDANELHIRNDAFEFDFEPEIIGSRVNLTYHFKTFKDHIPAEEVDKYKEDYKKMVENLEYEFSYDEKGQTQVRTSDSSKGISNKHMFMMLIVGVGIFLTIRHFLNK</sequence>
<dbReference type="InterPro" id="IPR038765">
    <property type="entry name" value="Papain-like_cys_pep_sf"/>
</dbReference>
<dbReference type="Gene3D" id="2.60.40.3140">
    <property type="match status" value="1"/>
</dbReference>
<reference evidence="3 4" key="1">
    <citation type="submission" date="2023-05" db="EMBL/GenBank/DDBJ databases">
        <title>Genome sequence of Pinibacter sp. MAH-24.</title>
        <authorList>
            <person name="Huq M.A."/>
        </authorList>
    </citation>
    <scope>NUCLEOTIDE SEQUENCE [LARGE SCALE GENOMIC DNA]</scope>
    <source>
        <strain evidence="3 4">MAH-24</strain>
    </source>
</reference>
<protein>
    <submittedName>
        <fullName evidence="3">DUF3857 domain-containing protein</fullName>
    </submittedName>
</protein>
<organism evidence="3 4">
    <name type="scientific">Pinibacter soli</name>
    <dbReference type="NCBI Taxonomy" id="3044211"/>
    <lineage>
        <taxon>Bacteria</taxon>
        <taxon>Pseudomonadati</taxon>
        <taxon>Bacteroidota</taxon>
        <taxon>Chitinophagia</taxon>
        <taxon>Chitinophagales</taxon>
        <taxon>Chitinophagaceae</taxon>
        <taxon>Pinibacter</taxon>
    </lineage>
</organism>
<keyword evidence="1" id="KW-0812">Transmembrane</keyword>
<gene>
    <name evidence="3" type="ORF">QJ048_01495</name>
</gene>
<feature type="transmembrane region" description="Helical" evidence="1">
    <location>
        <begin position="663"/>
        <end position="681"/>
    </location>
</feature>
<comment type="caution">
    <text evidence="3">The sequence shown here is derived from an EMBL/GenBank/DDBJ whole genome shotgun (WGS) entry which is preliminary data.</text>
</comment>
<evidence type="ECO:0000259" key="2">
    <source>
        <dbReference type="Pfam" id="PF12969"/>
    </source>
</evidence>
<keyword evidence="1" id="KW-1133">Transmembrane helix</keyword>
<keyword evidence="4" id="KW-1185">Reference proteome</keyword>
<keyword evidence="1" id="KW-0472">Membrane</keyword>
<dbReference type="RefSeq" id="WP_282332556.1">
    <property type="nucleotide sequence ID" value="NZ_JASBRG010000001.1"/>
</dbReference>
<dbReference type="InterPro" id="IPR024618">
    <property type="entry name" value="DUF3857"/>
</dbReference>
<dbReference type="Gene3D" id="3.10.620.30">
    <property type="match status" value="1"/>
</dbReference>
<accession>A0ABT6R955</accession>
<evidence type="ECO:0000256" key="1">
    <source>
        <dbReference type="SAM" id="Phobius"/>
    </source>
</evidence>
<dbReference type="EMBL" id="JASBRG010000001">
    <property type="protein sequence ID" value="MDI3318422.1"/>
    <property type="molecule type" value="Genomic_DNA"/>
</dbReference>
<name>A0ABT6R955_9BACT</name>
<dbReference type="Proteomes" id="UP001226434">
    <property type="component" value="Unassembled WGS sequence"/>
</dbReference>